<sequence>MPPKLRYVRMPKDDLAWQKNDEEAETWEKSLNKADVYRTIADIIKNIRVGSDAPPDEDGVRAPDISEQKLEFLYGQMANIMLQLSALAFPRIGPLVQEADGRFTVSGRPLIQNMNSLVEFTGIPATLVPSQPYSSANEWYSALADMHFAQLTFQRNDAVLDEEDTRDKYVARQLFRRLASKGATFVWV</sequence>
<evidence type="ECO:0000313" key="1">
    <source>
        <dbReference type="EMBL" id="CAJ2507621.1"/>
    </source>
</evidence>
<name>A0AAI8YJX8_9PEZI</name>
<protein>
    <submittedName>
        <fullName evidence="1">Uu.00g088070.m01.CDS01</fullName>
    </submittedName>
</protein>
<proteinExistence type="predicted"/>
<organism evidence="1 2">
    <name type="scientific">Anthostomella pinea</name>
    <dbReference type="NCBI Taxonomy" id="933095"/>
    <lineage>
        <taxon>Eukaryota</taxon>
        <taxon>Fungi</taxon>
        <taxon>Dikarya</taxon>
        <taxon>Ascomycota</taxon>
        <taxon>Pezizomycotina</taxon>
        <taxon>Sordariomycetes</taxon>
        <taxon>Xylariomycetidae</taxon>
        <taxon>Xylariales</taxon>
        <taxon>Xylariaceae</taxon>
        <taxon>Anthostomella</taxon>
    </lineage>
</organism>
<comment type="caution">
    <text evidence="1">The sequence shown here is derived from an EMBL/GenBank/DDBJ whole genome shotgun (WGS) entry which is preliminary data.</text>
</comment>
<reference evidence="1" key="1">
    <citation type="submission" date="2023-10" db="EMBL/GenBank/DDBJ databases">
        <authorList>
            <person name="Hackl T."/>
        </authorList>
    </citation>
    <scope>NUCLEOTIDE SEQUENCE</scope>
</reference>
<dbReference type="Proteomes" id="UP001295740">
    <property type="component" value="Unassembled WGS sequence"/>
</dbReference>
<dbReference type="EMBL" id="CAUWAG010000010">
    <property type="protein sequence ID" value="CAJ2507621.1"/>
    <property type="molecule type" value="Genomic_DNA"/>
</dbReference>
<gene>
    <name evidence="1" type="ORF">KHLLAP_LOCUS8089</name>
</gene>
<accession>A0AAI8YJX8</accession>
<keyword evidence="2" id="KW-1185">Reference proteome</keyword>
<evidence type="ECO:0000313" key="2">
    <source>
        <dbReference type="Proteomes" id="UP001295740"/>
    </source>
</evidence>
<dbReference type="AlphaFoldDB" id="A0AAI8YJX8"/>